<dbReference type="PANTHER" id="PTHR47268">
    <property type="entry name" value="ACYLPHOSPHATASE"/>
    <property type="match status" value="1"/>
</dbReference>
<dbReference type="PROSITE" id="PS51160">
    <property type="entry name" value="ACYLPHOSPHATASE_3"/>
    <property type="match status" value="1"/>
</dbReference>
<gene>
    <name evidence="9" type="ORF">LOOC260_109180</name>
</gene>
<dbReference type="PRINTS" id="PR00112">
    <property type="entry name" value="ACYLPHPHTASE"/>
</dbReference>
<dbReference type="InterPro" id="IPR020456">
    <property type="entry name" value="Acylphosphatase"/>
</dbReference>
<dbReference type="AlphaFoldDB" id="A0A0A1GX08"/>
<dbReference type="RefSeq" id="WP_041093338.1">
    <property type="nucleotide sequence ID" value="NZ_AP014680.1"/>
</dbReference>
<organism evidence="9 10">
    <name type="scientific">Paucilactobacillus hokkaidonensis JCM 18461</name>
    <dbReference type="NCBI Taxonomy" id="1291742"/>
    <lineage>
        <taxon>Bacteria</taxon>
        <taxon>Bacillati</taxon>
        <taxon>Bacillota</taxon>
        <taxon>Bacilli</taxon>
        <taxon>Lactobacillales</taxon>
        <taxon>Lactobacillaceae</taxon>
        <taxon>Paucilactobacillus</taxon>
    </lineage>
</organism>
<feature type="active site" evidence="5">
    <location>
        <position position="18"/>
    </location>
</feature>
<feature type="domain" description="Acylphosphatase-like" evidence="8">
    <location>
        <begin position="3"/>
        <end position="89"/>
    </location>
</feature>
<dbReference type="Proteomes" id="UP000031620">
    <property type="component" value="Chromosome"/>
</dbReference>
<dbReference type="Gene3D" id="3.30.70.100">
    <property type="match status" value="1"/>
</dbReference>
<dbReference type="InterPro" id="IPR001792">
    <property type="entry name" value="Acylphosphatase-like_dom"/>
</dbReference>
<dbReference type="Pfam" id="PF00708">
    <property type="entry name" value="Acylphosphatase"/>
    <property type="match status" value="1"/>
</dbReference>
<keyword evidence="5 6" id="KW-0378">Hydrolase</keyword>
<comment type="catalytic activity">
    <reaction evidence="4 5 6">
        <text>an acyl phosphate + H2O = a carboxylate + phosphate + H(+)</text>
        <dbReference type="Rhea" id="RHEA:14965"/>
        <dbReference type="ChEBI" id="CHEBI:15377"/>
        <dbReference type="ChEBI" id="CHEBI:15378"/>
        <dbReference type="ChEBI" id="CHEBI:29067"/>
        <dbReference type="ChEBI" id="CHEBI:43474"/>
        <dbReference type="ChEBI" id="CHEBI:59918"/>
        <dbReference type="EC" id="3.6.1.7"/>
    </reaction>
</comment>
<dbReference type="EC" id="3.6.1.7" evidence="2 5"/>
<protein>
    <recommendedName>
        <fullName evidence="3 5">Acylphosphatase</fullName>
        <ecNumber evidence="2 5">3.6.1.7</ecNumber>
    </recommendedName>
</protein>
<evidence type="ECO:0000259" key="8">
    <source>
        <dbReference type="PROSITE" id="PS51160"/>
    </source>
</evidence>
<reference evidence="9 10" key="1">
    <citation type="submission" date="2014-11" db="EMBL/GenBank/DDBJ databases">
        <title>Complete genome sequence and analysis of Lactobacillus hokkaidonensis LOOC260T.</title>
        <authorList>
            <person name="Tanizawa Y."/>
            <person name="Tohno M."/>
            <person name="Kaminuma E."/>
            <person name="Nakamura Y."/>
            <person name="Arita M."/>
        </authorList>
    </citation>
    <scope>NUCLEOTIDE SEQUENCE [LARGE SCALE GENOMIC DNA]</scope>
    <source>
        <strain evidence="9 10">LOOC260</strain>
    </source>
</reference>
<name>A0A0A1GX08_9LACO</name>
<feature type="active site" evidence="5">
    <location>
        <position position="36"/>
    </location>
</feature>
<dbReference type="STRING" id="1291742.LOOC260_109180"/>
<dbReference type="SUPFAM" id="SSF54975">
    <property type="entry name" value="Acylphosphatase/BLUF domain-like"/>
    <property type="match status" value="1"/>
</dbReference>
<dbReference type="PROSITE" id="PS00151">
    <property type="entry name" value="ACYLPHOSPHATASE_2"/>
    <property type="match status" value="1"/>
</dbReference>
<evidence type="ECO:0000313" key="10">
    <source>
        <dbReference type="Proteomes" id="UP000031620"/>
    </source>
</evidence>
<dbReference type="EMBL" id="AP014680">
    <property type="protein sequence ID" value="BAP85458.1"/>
    <property type="molecule type" value="Genomic_DNA"/>
</dbReference>
<dbReference type="InterPro" id="IPR036046">
    <property type="entry name" value="Acylphosphatase-like_dom_sf"/>
</dbReference>
<dbReference type="KEGG" id="lho:LOOC260_109180"/>
<proteinExistence type="inferred from homology"/>
<dbReference type="GO" id="GO:0003998">
    <property type="term" value="F:acylphosphatase activity"/>
    <property type="evidence" value="ECO:0007669"/>
    <property type="project" value="UniProtKB-EC"/>
</dbReference>
<evidence type="ECO:0000256" key="6">
    <source>
        <dbReference type="RuleBase" id="RU000553"/>
    </source>
</evidence>
<dbReference type="HOGENOM" id="CLU_141932_2_0_9"/>
<evidence type="ECO:0000256" key="1">
    <source>
        <dbReference type="ARBA" id="ARBA00005614"/>
    </source>
</evidence>
<comment type="similarity">
    <text evidence="1 7">Belongs to the acylphosphatase family.</text>
</comment>
<evidence type="ECO:0000256" key="4">
    <source>
        <dbReference type="ARBA" id="ARBA00047645"/>
    </source>
</evidence>
<dbReference type="PANTHER" id="PTHR47268:SF4">
    <property type="entry name" value="ACYLPHOSPHATASE"/>
    <property type="match status" value="1"/>
</dbReference>
<evidence type="ECO:0000256" key="2">
    <source>
        <dbReference type="ARBA" id="ARBA00012150"/>
    </source>
</evidence>
<sequence>MQSINLKVTGTVQGVGFRFSTLQLARKFNLTGFVANESDGSVYIEAQGAEADLEQFATAIKHSPSPFARINQVTINQQPNQPFTNFDIR</sequence>
<accession>A0A0A1GX08</accession>
<dbReference type="InterPro" id="IPR017968">
    <property type="entry name" value="Acylphosphatase_CS"/>
</dbReference>
<evidence type="ECO:0000256" key="5">
    <source>
        <dbReference type="PROSITE-ProRule" id="PRU00520"/>
    </source>
</evidence>
<evidence type="ECO:0000313" key="9">
    <source>
        <dbReference type="EMBL" id="BAP85458.1"/>
    </source>
</evidence>
<dbReference type="PROSITE" id="PS00150">
    <property type="entry name" value="ACYLPHOSPHATASE_1"/>
    <property type="match status" value="1"/>
</dbReference>
<evidence type="ECO:0000256" key="7">
    <source>
        <dbReference type="RuleBase" id="RU004168"/>
    </source>
</evidence>
<evidence type="ECO:0000256" key="3">
    <source>
        <dbReference type="ARBA" id="ARBA00015991"/>
    </source>
</evidence>